<dbReference type="STRING" id="680646.RMDY18_19710"/>
<name>D2NQ85_ROTMD</name>
<dbReference type="InterPro" id="IPR041698">
    <property type="entry name" value="Methyltransf_25"/>
</dbReference>
<proteinExistence type="predicted"/>
<dbReference type="GO" id="GO:0008168">
    <property type="term" value="F:methyltransferase activity"/>
    <property type="evidence" value="ECO:0007669"/>
    <property type="project" value="UniProtKB-KW"/>
</dbReference>
<keyword evidence="2" id="KW-0489">Methyltransferase</keyword>
<dbReference type="HOGENOM" id="CLU_039068_4_0_11"/>
<reference evidence="3" key="1">
    <citation type="submission" date="2009-07" db="EMBL/GenBank/DDBJ databases">
        <title>Complete genome sequence of Rothia mucilaginosa DJ.</title>
        <authorList>
            <person name="Yamane K."/>
            <person name="Nambu T."/>
            <person name="Mashimo C."/>
            <person name="Sugimori C."/>
            <person name="Yamanaka T."/>
            <person name="Leung K."/>
            <person name="Fukushima H."/>
        </authorList>
    </citation>
    <scope>NUCLEOTIDE SEQUENCE [LARGE SCALE GENOMIC DNA]</scope>
    <source>
        <strain evidence="3">DY-18</strain>
    </source>
</reference>
<dbReference type="PANTHER" id="PTHR42912:SF95">
    <property type="entry name" value="METHYLTRANSFERASE TYPE 11 DOMAIN-CONTAINING PROTEIN"/>
    <property type="match status" value="1"/>
</dbReference>
<gene>
    <name evidence="2" type="ordered locus">RMDY18_19710</name>
</gene>
<dbReference type="Pfam" id="PF13649">
    <property type="entry name" value="Methyltransf_25"/>
    <property type="match status" value="1"/>
</dbReference>
<keyword evidence="3" id="KW-1185">Reference proteome</keyword>
<dbReference type="eggNOG" id="COG2226">
    <property type="taxonomic scope" value="Bacteria"/>
</dbReference>
<dbReference type="KEGG" id="rmu:RMDY18_19710"/>
<reference evidence="2 3" key="3">
    <citation type="journal article" date="2010" name="Sequencing">
        <title>Complete Genome Sequence of Rothia mucilaginosa DY-18: A Clinical Isolate with Dense Meshwork-Like Structures from a Persistent Apical Periodontitis Lesion.</title>
        <authorList>
            <person name="Yamane K."/>
            <person name="Nambu T."/>
            <person name="Yamanaka T."/>
            <person name="Mashimo C."/>
            <person name="Sugimori C."/>
            <person name="Leung K.-P."/>
            <person name="Fukushima H."/>
        </authorList>
    </citation>
    <scope>NUCLEOTIDE SEQUENCE [LARGE SCALE GENOMIC DNA]</scope>
    <source>
        <strain evidence="2 3">DY-18</strain>
    </source>
</reference>
<dbReference type="InterPro" id="IPR050508">
    <property type="entry name" value="Methyltransf_Superfamily"/>
</dbReference>
<dbReference type="InterPro" id="IPR029063">
    <property type="entry name" value="SAM-dependent_MTases_sf"/>
</dbReference>
<dbReference type="PANTHER" id="PTHR42912">
    <property type="entry name" value="METHYLTRANSFERASE"/>
    <property type="match status" value="1"/>
</dbReference>
<dbReference type="GO" id="GO:0032259">
    <property type="term" value="P:methylation"/>
    <property type="evidence" value="ECO:0007669"/>
    <property type="project" value="UniProtKB-KW"/>
</dbReference>
<protein>
    <submittedName>
        <fullName evidence="2">SAM-dependent methyltransferase</fullName>
    </submittedName>
</protein>
<evidence type="ECO:0000259" key="1">
    <source>
        <dbReference type="Pfam" id="PF13649"/>
    </source>
</evidence>
<organism evidence="2 3">
    <name type="scientific">Rothia mucilaginosa (strain DY-18)</name>
    <name type="common">Stomatococcus mucilaginosus</name>
    <dbReference type="NCBI Taxonomy" id="680646"/>
    <lineage>
        <taxon>Bacteria</taxon>
        <taxon>Bacillati</taxon>
        <taxon>Actinomycetota</taxon>
        <taxon>Actinomycetes</taxon>
        <taxon>Micrococcales</taxon>
        <taxon>Micrococcaceae</taxon>
        <taxon>Rothia</taxon>
    </lineage>
</organism>
<keyword evidence="2" id="KW-0808">Transferase</keyword>
<dbReference type="EMBL" id="AP011540">
    <property type="protein sequence ID" value="BAI65803.1"/>
    <property type="molecule type" value="Genomic_DNA"/>
</dbReference>
<dbReference type="SUPFAM" id="SSF53335">
    <property type="entry name" value="S-adenosyl-L-methionine-dependent methyltransferases"/>
    <property type="match status" value="1"/>
</dbReference>
<evidence type="ECO:0000313" key="3">
    <source>
        <dbReference type="Proteomes" id="UP000001883"/>
    </source>
</evidence>
<reference evidence="2 3" key="2">
    <citation type="journal article" date="2010" name="J Osaka Dent Univ">
        <title>Isolation and identification of Rothia mucilaginosa from persistent apical periodontitis lesions.</title>
        <authorList>
            <person name="Yamane K."/>
            <person name="Yoshida M."/>
            <person name="Fujihira T."/>
            <person name="Baba T."/>
            <person name="Tsuji N."/>
            <person name="Hayashi H."/>
            <person name="Sugimori C."/>
            <person name="Yamanaka T."/>
            <person name="Mashimo C."/>
            <person name="Nambu T."/>
            <person name="Kawai H."/>
            <person name="Fukushima H."/>
        </authorList>
    </citation>
    <scope>NUCLEOTIDE SEQUENCE [LARGE SCALE GENOMIC DNA]</scope>
    <source>
        <strain evidence="2 3">DY-18</strain>
    </source>
</reference>
<dbReference type="Proteomes" id="UP000001883">
    <property type="component" value="Chromosome"/>
</dbReference>
<feature type="domain" description="Methyltransferase" evidence="1">
    <location>
        <begin position="106"/>
        <end position="202"/>
    </location>
</feature>
<accession>D2NQ85</accession>
<dbReference type="Gene3D" id="3.40.50.150">
    <property type="entry name" value="Vaccinia Virus protein VP39"/>
    <property type="match status" value="1"/>
</dbReference>
<sequence>MCSKGGCSGVAACCNKGQPYFYITSYFLSRGGGSRIGKDKFCILNTSIEELSSVSKTPSVPGTDRPAEKAAGHWLLAQLGKKVLRPGGRETTNWLLARALGGNIDVVEFAPGLGITALEIVKRSPKSYTGVDLDPKAAEIVTERIGASTKPNYRVVNASAQETGLPSESYDAVVGEAMLTMQTDKHKLEIMREAARLLRPGGYYAIHEMSLVPDYLRPELKEEIQKDLARTIRVNARPLTVAEWTALAEEAGFEVLDVYQTDMALLEPKRLLADEGPAGVAKIAFNLARKPQIRERVLGMRGVFRRHADHIGAIGLILRKK</sequence>
<dbReference type="CDD" id="cd02440">
    <property type="entry name" value="AdoMet_MTases"/>
    <property type="match status" value="1"/>
</dbReference>
<evidence type="ECO:0000313" key="2">
    <source>
        <dbReference type="EMBL" id="BAI65803.1"/>
    </source>
</evidence>
<dbReference type="AlphaFoldDB" id="D2NQ85"/>